<name>M5UD69_9BACT</name>
<reference evidence="7 8" key="1">
    <citation type="journal article" date="2013" name="Mar. Genomics">
        <title>Expression of sulfatases in Rhodopirellula baltica and the diversity of sulfatases in the genus Rhodopirellula.</title>
        <authorList>
            <person name="Wegner C.E."/>
            <person name="Richter-Heitmann T."/>
            <person name="Klindworth A."/>
            <person name="Klockow C."/>
            <person name="Richter M."/>
            <person name="Achstetter T."/>
            <person name="Glockner F.O."/>
            <person name="Harder J."/>
        </authorList>
    </citation>
    <scope>NUCLEOTIDE SEQUENCE [LARGE SCALE GENOMIC DNA]</scope>
    <source>
        <strain evidence="7 8">SM41</strain>
    </source>
</reference>
<protein>
    <submittedName>
        <fullName evidence="7">DeoR family transcriptional regulator</fullName>
    </submittedName>
</protein>
<evidence type="ECO:0000259" key="6">
    <source>
        <dbReference type="PROSITE" id="PS51000"/>
    </source>
</evidence>
<evidence type="ECO:0000256" key="3">
    <source>
        <dbReference type="ARBA" id="ARBA00023125"/>
    </source>
</evidence>
<dbReference type="SMART" id="SM00420">
    <property type="entry name" value="HTH_DEOR"/>
    <property type="match status" value="1"/>
</dbReference>
<evidence type="ECO:0000256" key="1">
    <source>
        <dbReference type="ARBA" id="ARBA00022491"/>
    </source>
</evidence>
<keyword evidence="2" id="KW-0805">Transcription regulation</keyword>
<evidence type="ECO:0000313" key="8">
    <source>
        <dbReference type="Proteomes" id="UP000011885"/>
    </source>
</evidence>
<feature type="compositionally biased region" description="Low complexity" evidence="5">
    <location>
        <begin position="263"/>
        <end position="285"/>
    </location>
</feature>
<dbReference type="PANTHER" id="PTHR30363">
    <property type="entry name" value="HTH-TYPE TRANSCRIPTIONAL REGULATOR SRLR-RELATED"/>
    <property type="match status" value="1"/>
</dbReference>
<dbReference type="SUPFAM" id="SSF100950">
    <property type="entry name" value="NagB/RpiA/CoA transferase-like"/>
    <property type="match status" value="1"/>
</dbReference>
<proteinExistence type="predicted"/>
<keyword evidence="1" id="KW-0678">Repressor</keyword>
<dbReference type="InterPro" id="IPR037171">
    <property type="entry name" value="NagB/RpiA_transferase-like"/>
</dbReference>
<dbReference type="PROSITE" id="PS00894">
    <property type="entry name" value="HTH_DEOR_1"/>
    <property type="match status" value="1"/>
</dbReference>
<dbReference type="InterPro" id="IPR036390">
    <property type="entry name" value="WH_DNA-bd_sf"/>
</dbReference>
<organism evidence="7 8">
    <name type="scientific">Rhodopirellula sallentina SM41</name>
    <dbReference type="NCBI Taxonomy" id="1263870"/>
    <lineage>
        <taxon>Bacteria</taxon>
        <taxon>Pseudomonadati</taxon>
        <taxon>Planctomycetota</taxon>
        <taxon>Planctomycetia</taxon>
        <taxon>Pirellulales</taxon>
        <taxon>Pirellulaceae</taxon>
        <taxon>Rhodopirellula</taxon>
    </lineage>
</organism>
<dbReference type="SUPFAM" id="SSF46785">
    <property type="entry name" value="Winged helix' DNA-binding domain"/>
    <property type="match status" value="1"/>
</dbReference>
<evidence type="ECO:0000313" key="7">
    <source>
        <dbReference type="EMBL" id="EMI55796.1"/>
    </source>
</evidence>
<dbReference type="Proteomes" id="UP000011885">
    <property type="component" value="Unassembled WGS sequence"/>
</dbReference>
<dbReference type="Gene3D" id="3.40.50.1360">
    <property type="match status" value="1"/>
</dbReference>
<dbReference type="InterPro" id="IPR014036">
    <property type="entry name" value="DeoR-like_C"/>
</dbReference>
<dbReference type="GO" id="GO:0003700">
    <property type="term" value="F:DNA-binding transcription factor activity"/>
    <property type="evidence" value="ECO:0007669"/>
    <property type="project" value="InterPro"/>
</dbReference>
<sequence>MSTESRREKLRDHVRTQGFAALGELTSILGVSESTVRRDLEVLEEAGQTRRTHGGVYWTGETDTIATFRSHRDDGWARKQAIGRAAANLIDDGETILLDGGSTVYELARLIVNRPLQVVTNSLPVAHLLSTSDSIDLIMIGGCVRRRTSVTIGPMADAMLADINVSKTFLSVAGVTERGFFNSDMMLVESEKAMMAAADQTIVLADSTKFGKVSLSQICRLEDVGQVLTDDELDNSWKSIFDPTGTELTLASTKHTDASAEKQSQTPADSSSSAAPQGQPSGPQPHIHSLSRSSHPADSANSL</sequence>
<dbReference type="InterPro" id="IPR018356">
    <property type="entry name" value="Tscrpt_reg_HTH_DeoR_CS"/>
</dbReference>
<dbReference type="Gene3D" id="1.10.10.10">
    <property type="entry name" value="Winged helix-like DNA-binding domain superfamily/Winged helix DNA-binding domain"/>
    <property type="match status" value="1"/>
</dbReference>
<dbReference type="GO" id="GO:0003677">
    <property type="term" value="F:DNA binding"/>
    <property type="evidence" value="ECO:0007669"/>
    <property type="project" value="UniProtKB-KW"/>
</dbReference>
<accession>M5UD69</accession>
<feature type="region of interest" description="Disordered" evidence="5">
    <location>
        <begin position="254"/>
        <end position="303"/>
    </location>
</feature>
<dbReference type="EMBL" id="ANOH01000197">
    <property type="protein sequence ID" value="EMI55796.1"/>
    <property type="molecule type" value="Genomic_DNA"/>
</dbReference>
<dbReference type="RefSeq" id="WP_008679102.1">
    <property type="nucleotide sequence ID" value="NZ_ANOH01000197.1"/>
</dbReference>
<keyword evidence="8" id="KW-1185">Reference proteome</keyword>
<feature type="domain" description="HTH deoR-type" evidence="6">
    <location>
        <begin position="3"/>
        <end position="58"/>
    </location>
</feature>
<gene>
    <name evidence="7" type="ORF">RSSM_02812</name>
</gene>
<dbReference type="InterPro" id="IPR001034">
    <property type="entry name" value="DeoR_HTH"/>
</dbReference>
<dbReference type="AlphaFoldDB" id="M5UD69"/>
<dbReference type="PRINTS" id="PR00037">
    <property type="entry name" value="HTHLACR"/>
</dbReference>
<keyword evidence="3" id="KW-0238">DNA-binding</keyword>
<dbReference type="PATRIC" id="fig|1263870.3.peg.2986"/>
<comment type="caution">
    <text evidence="7">The sequence shown here is derived from an EMBL/GenBank/DDBJ whole genome shotgun (WGS) entry which is preliminary data.</text>
</comment>
<dbReference type="SMART" id="SM01134">
    <property type="entry name" value="DeoRC"/>
    <property type="match status" value="1"/>
</dbReference>
<evidence type="ECO:0000256" key="2">
    <source>
        <dbReference type="ARBA" id="ARBA00023015"/>
    </source>
</evidence>
<dbReference type="Pfam" id="PF00455">
    <property type="entry name" value="DeoRC"/>
    <property type="match status" value="1"/>
</dbReference>
<evidence type="ECO:0000256" key="5">
    <source>
        <dbReference type="SAM" id="MobiDB-lite"/>
    </source>
</evidence>
<dbReference type="Pfam" id="PF08220">
    <property type="entry name" value="HTH_DeoR"/>
    <property type="match status" value="1"/>
</dbReference>
<dbReference type="InterPro" id="IPR050313">
    <property type="entry name" value="Carb_Metab_HTH_regulators"/>
</dbReference>
<feature type="compositionally biased region" description="Polar residues" evidence="5">
    <location>
        <begin position="290"/>
        <end position="303"/>
    </location>
</feature>
<dbReference type="PROSITE" id="PS51000">
    <property type="entry name" value="HTH_DEOR_2"/>
    <property type="match status" value="1"/>
</dbReference>
<dbReference type="OrthoDB" id="9797223at2"/>
<dbReference type="PANTHER" id="PTHR30363:SF4">
    <property type="entry name" value="GLYCEROL-3-PHOSPHATE REGULON REPRESSOR"/>
    <property type="match status" value="1"/>
</dbReference>
<dbReference type="InterPro" id="IPR036388">
    <property type="entry name" value="WH-like_DNA-bd_sf"/>
</dbReference>
<keyword evidence="4" id="KW-0804">Transcription</keyword>
<evidence type="ECO:0000256" key="4">
    <source>
        <dbReference type="ARBA" id="ARBA00023163"/>
    </source>
</evidence>